<keyword evidence="2" id="KW-1185">Reference proteome</keyword>
<proteinExistence type="predicted"/>
<organism evidence="1 2">
    <name type="scientific">Vaccinium darrowii</name>
    <dbReference type="NCBI Taxonomy" id="229202"/>
    <lineage>
        <taxon>Eukaryota</taxon>
        <taxon>Viridiplantae</taxon>
        <taxon>Streptophyta</taxon>
        <taxon>Embryophyta</taxon>
        <taxon>Tracheophyta</taxon>
        <taxon>Spermatophyta</taxon>
        <taxon>Magnoliopsida</taxon>
        <taxon>eudicotyledons</taxon>
        <taxon>Gunneridae</taxon>
        <taxon>Pentapetalae</taxon>
        <taxon>asterids</taxon>
        <taxon>Ericales</taxon>
        <taxon>Ericaceae</taxon>
        <taxon>Vaccinioideae</taxon>
        <taxon>Vaccinieae</taxon>
        <taxon>Vaccinium</taxon>
    </lineage>
</organism>
<accession>A0ACB7X7P9</accession>
<protein>
    <submittedName>
        <fullName evidence="1">Uncharacterized protein</fullName>
    </submittedName>
</protein>
<dbReference type="EMBL" id="CM037156">
    <property type="protein sequence ID" value="KAH7836600.1"/>
    <property type="molecule type" value="Genomic_DNA"/>
</dbReference>
<sequence>MGMVVTLRHHHHTVVVVGDRRPEIGREELHHVLAGECFESSLRCVEWCRHRAPSRFGHTVHRRQTLNRSTSIATEKPNE</sequence>
<evidence type="ECO:0000313" key="2">
    <source>
        <dbReference type="Proteomes" id="UP000828048"/>
    </source>
</evidence>
<reference evidence="1 2" key="1">
    <citation type="journal article" date="2021" name="Hortic Res">
        <title>High-quality reference genome and annotation aids understanding of berry development for evergreen blueberry (Vaccinium darrowii).</title>
        <authorList>
            <person name="Yu J."/>
            <person name="Hulse-Kemp A.M."/>
            <person name="Babiker E."/>
            <person name="Staton M."/>
        </authorList>
    </citation>
    <scope>NUCLEOTIDE SEQUENCE [LARGE SCALE GENOMIC DNA]</scope>
    <source>
        <strain evidence="2">cv. NJ 8807/NJ 8810</strain>
        <tissue evidence="1">Young leaf</tissue>
    </source>
</reference>
<name>A0ACB7X7P9_9ERIC</name>
<gene>
    <name evidence="1" type="ORF">Vadar_003342</name>
</gene>
<comment type="caution">
    <text evidence="1">The sequence shown here is derived from an EMBL/GenBank/DDBJ whole genome shotgun (WGS) entry which is preliminary data.</text>
</comment>
<evidence type="ECO:0000313" key="1">
    <source>
        <dbReference type="EMBL" id="KAH7836600.1"/>
    </source>
</evidence>
<dbReference type="Proteomes" id="UP000828048">
    <property type="component" value="Chromosome 6"/>
</dbReference>